<proteinExistence type="predicted"/>
<sequence>MGGKVKIFEKFDPDTANIIDLRDMVKEMGYNNFKLWYLEPYSILQWVVKSLGTDRDALKLAELASKYRAIDIYVKHEEIDENELTNEVVQSPLDEPIDSLLDFPIDKHVDDETGSEGLNSDMNVDAEEDDDAWLHESIEDKEDDDNDWLYESDDEEEDDDNALYMKVEVQMGNGVNTSTGITEDNGAGTFAGSVEGNDGRKNVRNYAGTSIGSAVGNAGRKNATNDAGTSSRNAMNGCKG</sequence>
<dbReference type="Proteomes" id="UP001652623">
    <property type="component" value="Chromosome 4"/>
</dbReference>
<dbReference type="GeneID" id="107434345"/>
<feature type="compositionally biased region" description="Acidic residues" evidence="1">
    <location>
        <begin position="139"/>
        <end position="158"/>
    </location>
</feature>
<name>A0ABM4A7U3_ZIZJJ</name>
<evidence type="ECO:0000313" key="3">
    <source>
        <dbReference type="Proteomes" id="UP001652623"/>
    </source>
</evidence>
<evidence type="ECO:0000313" key="4">
    <source>
        <dbReference type="RefSeq" id="XP_060672786.1"/>
    </source>
</evidence>
<organism evidence="3 4">
    <name type="scientific">Ziziphus jujuba</name>
    <name type="common">Chinese jujube</name>
    <name type="synonym">Ziziphus sativa</name>
    <dbReference type="NCBI Taxonomy" id="326968"/>
    <lineage>
        <taxon>Eukaryota</taxon>
        <taxon>Viridiplantae</taxon>
        <taxon>Streptophyta</taxon>
        <taxon>Embryophyta</taxon>
        <taxon>Tracheophyta</taxon>
        <taxon>Spermatophyta</taxon>
        <taxon>Magnoliopsida</taxon>
        <taxon>eudicotyledons</taxon>
        <taxon>Gunneridae</taxon>
        <taxon>Pentapetalae</taxon>
        <taxon>rosids</taxon>
        <taxon>fabids</taxon>
        <taxon>Rosales</taxon>
        <taxon>Rhamnaceae</taxon>
        <taxon>Paliureae</taxon>
        <taxon>Ziziphus</taxon>
    </lineage>
</organism>
<dbReference type="InterPro" id="IPR058594">
    <property type="entry name" value="PB1-like_dom_pln"/>
</dbReference>
<gene>
    <name evidence="4" type="primary">LOC107434345</name>
</gene>
<feature type="region of interest" description="Disordered" evidence="1">
    <location>
        <begin position="192"/>
        <end position="240"/>
    </location>
</feature>
<dbReference type="RefSeq" id="XP_060672786.1">
    <property type="nucleotide sequence ID" value="XM_060816803.1"/>
</dbReference>
<evidence type="ECO:0000259" key="2">
    <source>
        <dbReference type="Pfam" id="PF26130"/>
    </source>
</evidence>
<dbReference type="Pfam" id="PF26130">
    <property type="entry name" value="PB1-like"/>
    <property type="match status" value="1"/>
</dbReference>
<feature type="compositionally biased region" description="Polar residues" evidence="1">
    <location>
        <begin position="222"/>
        <end position="234"/>
    </location>
</feature>
<protein>
    <submittedName>
        <fullName evidence="4">Uncharacterized protein LOC107434345</fullName>
    </submittedName>
</protein>
<feature type="domain" description="PB1-like" evidence="2">
    <location>
        <begin position="2"/>
        <end position="76"/>
    </location>
</feature>
<evidence type="ECO:0000256" key="1">
    <source>
        <dbReference type="SAM" id="MobiDB-lite"/>
    </source>
</evidence>
<keyword evidence="3" id="KW-1185">Reference proteome</keyword>
<feature type="region of interest" description="Disordered" evidence="1">
    <location>
        <begin position="137"/>
        <end position="158"/>
    </location>
</feature>
<reference evidence="4" key="1">
    <citation type="submission" date="2025-08" db="UniProtKB">
        <authorList>
            <consortium name="RefSeq"/>
        </authorList>
    </citation>
    <scope>IDENTIFICATION</scope>
    <source>
        <tissue evidence="4">Seedling</tissue>
    </source>
</reference>
<accession>A0ABM4A7U3</accession>